<feature type="signal peptide" evidence="2">
    <location>
        <begin position="1"/>
        <end position="19"/>
    </location>
</feature>
<proteinExistence type="predicted"/>
<keyword evidence="2" id="KW-0732">Signal</keyword>
<dbReference type="Proteomes" id="UP000234667">
    <property type="component" value="Unassembled WGS sequence"/>
</dbReference>
<evidence type="ECO:0000313" key="4">
    <source>
        <dbReference type="Proteomes" id="UP000234667"/>
    </source>
</evidence>
<feature type="non-terminal residue" evidence="3">
    <location>
        <position position="45"/>
    </location>
</feature>
<dbReference type="EMBL" id="PIDR01002275">
    <property type="protein sequence ID" value="PLO52612.1"/>
    <property type="molecule type" value="Genomic_DNA"/>
</dbReference>
<name>A0A2J5NGF4_9ENTR</name>
<sequence length="45" mass="4824">MKKLLSVIFCALMAQGVYAADDGGFKKDAAPPPPHKIDDGYRGTE</sequence>
<feature type="compositionally biased region" description="Basic and acidic residues" evidence="1">
    <location>
        <begin position="23"/>
        <end position="45"/>
    </location>
</feature>
<comment type="caution">
    <text evidence="3">The sequence shown here is derived from an EMBL/GenBank/DDBJ whole genome shotgun (WGS) entry which is preliminary data.</text>
</comment>
<evidence type="ECO:0000256" key="2">
    <source>
        <dbReference type="SAM" id="SignalP"/>
    </source>
</evidence>
<evidence type="ECO:0000313" key="3">
    <source>
        <dbReference type="EMBL" id="PLO52612.1"/>
    </source>
</evidence>
<dbReference type="AlphaFoldDB" id="A0A2J5NGF4"/>
<feature type="region of interest" description="Disordered" evidence="1">
    <location>
        <begin position="22"/>
        <end position="45"/>
    </location>
</feature>
<protein>
    <submittedName>
        <fullName evidence="3">TIGR00156 family protein</fullName>
    </submittedName>
</protein>
<evidence type="ECO:0000256" key="1">
    <source>
        <dbReference type="SAM" id="MobiDB-lite"/>
    </source>
</evidence>
<organism evidence="3 4">
    <name type="scientific">Klebsiella michiganensis</name>
    <dbReference type="NCBI Taxonomy" id="1134687"/>
    <lineage>
        <taxon>Bacteria</taxon>
        <taxon>Pseudomonadati</taxon>
        <taxon>Pseudomonadota</taxon>
        <taxon>Gammaproteobacteria</taxon>
        <taxon>Enterobacterales</taxon>
        <taxon>Enterobacteriaceae</taxon>
        <taxon>Klebsiella/Raoultella group</taxon>
        <taxon>Klebsiella</taxon>
    </lineage>
</organism>
<feature type="chain" id="PRO_5014344674" evidence="2">
    <location>
        <begin position="20"/>
        <end position="45"/>
    </location>
</feature>
<accession>A0A2J5NGF4</accession>
<reference evidence="3 4" key="1">
    <citation type="submission" date="2017-11" db="EMBL/GenBank/DDBJ databases">
        <authorList>
            <person name="Han C.G."/>
        </authorList>
    </citation>
    <scope>NUCLEOTIDE SEQUENCE [LARGE SCALE GENOMIC DNA]</scope>
    <source>
        <strain evidence="3 4">A10</strain>
    </source>
</reference>
<gene>
    <name evidence="3" type="ORF">CWN49_37095</name>
</gene>
<reference evidence="3 4" key="2">
    <citation type="submission" date="2018-01" db="EMBL/GenBank/DDBJ databases">
        <title>Genomic study of Klebsiella pneumoniae.</title>
        <authorList>
            <person name="Yang Y."/>
            <person name="Bicalho R."/>
        </authorList>
    </citation>
    <scope>NUCLEOTIDE SEQUENCE [LARGE SCALE GENOMIC DNA]</scope>
    <source>
        <strain evidence="3 4">A10</strain>
    </source>
</reference>